<evidence type="ECO:0000313" key="6">
    <source>
        <dbReference type="Proteomes" id="UP000017127"/>
    </source>
</evidence>
<dbReference type="GO" id="GO:0015768">
    <property type="term" value="P:maltose transport"/>
    <property type="evidence" value="ECO:0007669"/>
    <property type="project" value="TreeGrafter"/>
</dbReference>
<sequence>MKTWGVILLSLCLLICGGCQTQTPTEPGVTHLTLWHGINPPPNRDVFQKLVDQFNQTHPKIQVDAYYVGQPDQQMPKILTAIVGNASPDILWYAPQITGQLVELDAIQPLENWLDESPRKAEIDPALFEAMELNGHTWSIPMATNNTAIFYRPSLFEKAGITKLPLTWEEFRVTAGKLTSDLDGDGKLDQHGIVLPLGKGEWTVFTWLPFMYSAEGELIDRDEVDLVNPGAIAALQFWSDLITDGSAILSGPERGYEQDNFISGKVAMQITGPWTLGFLQSAGIDYGVFPIPAKDQQATVVGGEHLFVMKTTPQQQKAALTFLDYVLSEDFQTEWSLGTGYLPVNLKTRQSQKYQDFLSQQPSLQVFLKQMAWARTRPIIAGYRRLSENLGRAIEASLLGENPQDALKQAENRLKLMI</sequence>
<comment type="similarity">
    <text evidence="1">Belongs to the bacterial solute-binding protein 1 family.</text>
</comment>
<evidence type="ECO:0000256" key="4">
    <source>
        <dbReference type="SAM" id="SignalP"/>
    </source>
</evidence>
<keyword evidence="2" id="KW-0813">Transport</keyword>
<dbReference type="PATRIC" id="fig|1348334.3.peg.4552"/>
<comment type="caution">
    <text evidence="5">The sequence shown here is derived from an EMBL/GenBank/DDBJ whole genome shotgun (WGS) entry which is preliminary data.</text>
</comment>
<protein>
    <submittedName>
        <fullName evidence="5">Bacterial extracellular solute-binding family protein</fullName>
    </submittedName>
</protein>
<keyword evidence="3 4" id="KW-0732">Signal</keyword>
<dbReference type="SUPFAM" id="SSF53850">
    <property type="entry name" value="Periplasmic binding protein-like II"/>
    <property type="match status" value="1"/>
</dbReference>
<dbReference type="PANTHER" id="PTHR30061:SF50">
    <property type="entry name" value="MALTOSE_MALTODEXTRIN-BINDING PERIPLASMIC PROTEIN"/>
    <property type="match status" value="1"/>
</dbReference>
<evidence type="ECO:0000313" key="5">
    <source>
        <dbReference type="EMBL" id="ERT05326.1"/>
    </source>
</evidence>
<dbReference type="GO" id="GO:0055052">
    <property type="term" value="C:ATP-binding cassette (ABC) transporter complex, substrate-binding subunit-containing"/>
    <property type="evidence" value="ECO:0007669"/>
    <property type="project" value="TreeGrafter"/>
</dbReference>
<dbReference type="GO" id="GO:1901982">
    <property type="term" value="F:maltose binding"/>
    <property type="evidence" value="ECO:0007669"/>
    <property type="project" value="TreeGrafter"/>
</dbReference>
<dbReference type="PANTHER" id="PTHR30061">
    <property type="entry name" value="MALTOSE-BINDING PERIPLASMIC PROTEIN"/>
    <property type="match status" value="1"/>
</dbReference>
<organism evidence="5 6">
    <name type="scientific">Lyngbya aestuarii BL J</name>
    <dbReference type="NCBI Taxonomy" id="1348334"/>
    <lineage>
        <taxon>Bacteria</taxon>
        <taxon>Bacillati</taxon>
        <taxon>Cyanobacteriota</taxon>
        <taxon>Cyanophyceae</taxon>
        <taxon>Oscillatoriophycideae</taxon>
        <taxon>Oscillatoriales</taxon>
        <taxon>Microcoleaceae</taxon>
        <taxon>Lyngbya</taxon>
    </lineage>
</organism>
<dbReference type="AlphaFoldDB" id="U7QFV9"/>
<proteinExistence type="inferred from homology"/>
<dbReference type="Proteomes" id="UP000017127">
    <property type="component" value="Unassembled WGS sequence"/>
</dbReference>
<evidence type="ECO:0000256" key="2">
    <source>
        <dbReference type="ARBA" id="ARBA00022448"/>
    </source>
</evidence>
<dbReference type="EMBL" id="AUZM01000060">
    <property type="protein sequence ID" value="ERT05326.1"/>
    <property type="molecule type" value="Genomic_DNA"/>
</dbReference>
<dbReference type="Pfam" id="PF13416">
    <property type="entry name" value="SBP_bac_8"/>
    <property type="match status" value="1"/>
</dbReference>
<dbReference type="GO" id="GO:0042956">
    <property type="term" value="P:maltodextrin transmembrane transport"/>
    <property type="evidence" value="ECO:0007669"/>
    <property type="project" value="TreeGrafter"/>
</dbReference>
<name>U7QFV9_9CYAN</name>
<dbReference type="InterPro" id="IPR006059">
    <property type="entry name" value="SBP"/>
</dbReference>
<evidence type="ECO:0000256" key="1">
    <source>
        <dbReference type="ARBA" id="ARBA00008520"/>
    </source>
</evidence>
<feature type="chain" id="PRO_5004687658" evidence="4">
    <location>
        <begin position="22"/>
        <end position="418"/>
    </location>
</feature>
<reference evidence="5 6" key="1">
    <citation type="journal article" date="2013" name="Front. Microbiol.">
        <title>Comparative genomic analyses of the cyanobacterium, Lyngbya aestuarii BL J, a powerful hydrogen producer.</title>
        <authorList>
            <person name="Kothari A."/>
            <person name="Vaughn M."/>
            <person name="Garcia-Pichel F."/>
        </authorList>
    </citation>
    <scope>NUCLEOTIDE SEQUENCE [LARGE SCALE GENOMIC DNA]</scope>
    <source>
        <strain evidence="5 6">BL J</strain>
    </source>
</reference>
<dbReference type="CDD" id="cd14748">
    <property type="entry name" value="PBP2_UgpB"/>
    <property type="match status" value="1"/>
</dbReference>
<gene>
    <name evidence="5" type="ORF">M595_4709</name>
</gene>
<dbReference type="Gene3D" id="3.40.190.10">
    <property type="entry name" value="Periplasmic binding protein-like II"/>
    <property type="match status" value="1"/>
</dbReference>
<accession>U7QFV9</accession>
<evidence type="ECO:0000256" key="3">
    <source>
        <dbReference type="ARBA" id="ARBA00022729"/>
    </source>
</evidence>
<keyword evidence="6" id="KW-1185">Reference proteome</keyword>
<feature type="signal peptide" evidence="4">
    <location>
        <begin position="1"/>
        <end position="21"/>
    </location>
</feature>